<dbReference type="RefSeq" id="WP_149838870.1">
    <property type="nucleotide sequence ID" value="NZ_VUOC01000003.1"/>
</dbReference>
<reference evidence="1 2" key="1">
    <citation type="submission" date="2019-09" db="EMBL/GenBank/DDBJ databases">
        <title>Chitinophaga ginsengihumi sp. nov., isolated from soil of ginseng rhizosphere.</title>
        <authorList>
            <person name="Lee J."/>
        </authorList>
    </citation>
    <scope>NUCLEOTIDE SEQUENCE [LARGE SCALE GENOMIC DNA]</scope>
    <source>
        <strain evidence="1 2">BN140078</strain>
    </source>
</reference>
<keyword evidence="2" id="KW-1185">Reference proteome</keyword>
<sequence>MKKANAKKLTLGKIRIASLSNTIQADIKGGAQRSAACISRPITCLSQGNTLCSEDVCRY</sequence>
<dbReference type="AlphaFoldDB" id="A0A5B2VQP7"/>
<proteinExistence type="predicted"/>
<protein>
    <submittedName>
        <fullName evidence="1">Uncharacterized protein</fullName>
    </submittedName>
</protein>
<dbReference type="Proteomes" id="UP000324611">
    <property type="component" value="Unassembled WGS sequence"/>
</dbReference>
<dbReference type="NCBIfam" id="NF038153">
    <property type="entry name" value="lant_leader_L1a"/>
    <property type="match status" value="1"/>
</dbReference>
<organism evidence="1 2">
    <name type="scientific">Chitinophaga agrisoli</name>
    <dbReference type="NCBI Taxonomy" id="2607653"/>
    <lineage>
        <taxon>Bacteria</taxon>
        <taxon>Pseudomonadati</taxon>
        <taxon>Bacteroidota</taxon>
        <taxon>Chitinophagia</taxon>
        <taxon>Chitinophagales</taxon>
        <taxon>Chitinophagaceae</taxon>
        <taxon>Chitinophaga</taxon>
    </lineage>
</organism>
<dbReference type="EMBL" id="VUOC01000003">
    <property type="protein sequence ID" value="KAA2241355.1"/>
    <property type="molecule type" value="Genomic_DNA"/>
</dbReference>
<gene>
    <name evidence="1" type="ORF">F0L74_15735</name>
</gene>
<accession>A0A5B2VQP7</accession>
<comment type="caution">
    <text evidence="1">The sequence shown here is derived from an EMBL/GenBank/DDBJ whole genome shotgun (WGS) entry which is preliminary data.</text>
</comment>
<dbReference type="InterPro" id="IPR058238">
    <property type="entry name" value="Lant_leader_dom"/>
</dbReference>
<name>A0A5B2VQP7_9BACT</name>
<evidence type="ECO:0000313" key="1">
    <source>
        <dbReference type="EMBL" id="KAA2241355.1"/>
    </source>
</evidence>
<reference evidence="1 2" key="2">
    <citation type="submission" date="2019-09" db="EMBL/GenBank/DDBJ databases">
        <authorList>
            <person name="Jin C."/>
        </authorList>
    </citation>
    <scope>NUCLEOTIDE SEQUENCE [LARGE SCALE GENOMIC DNA]</scope>
    <source>
        <strain evidence="1 2">BN140078</strain>
    </source>
</reference>
<evidence type="ECO:0000313" key="2">
    <source>
        <dbReference type="Proteomes" id="UP000324611"/>
    </source>
</evidence>